<dbReference type="EMBL" id="JAJKFW010000020">
    <property type="protein sequence ID" value="MCC9642367.1"/>
    <property type="molecule type" value="Genomic_DNA"/>
</dbReference>
<feature type="transmembrane region" description="Helical" evidence="9">
    <location>
        <begin position="167"/>
        <end position="189"/>
    </location>
</feature>
<dbReference type="NCBIfam" id="TIGR03025">
    <property type="entry name" value="EPS_sugtrans"/>
    <property type="match status" value="1"/>
</dbReference>
<protein>
    <submittedName>
        <fullName evidence="11">Undecaprenyl-phosphate galactose phosphotransferase WbaP</fullName>
    </submittedName>
</protein>
<dbReference type="InterPro" id="IPR003362">
    <property type="entry name" value="Bact_transf"/>
</dbReference>
<comment type="similarity">
    <text evidence="3">Belongs to the bacterial sugar transferase family.</text>
</comment>
<feature type="domain" description="Bacterial sugar transferase" evidence="10">
    <location>
        <begin position="336"/>
        <end position="528"/>
    </location>
</feature>
<dbReference type="InterPro" id="IPR017475">
    <property type="entry name" value="EPS_sugar_tfrase"/>
</dbReference>
<dbReference type="PANTHER" id="PTHR30576:SF4">
    <property type="entry name" value="UNDECAPRENYL-PHOSPHATE GALACTOSE PHOSPHOTRANSFERASE"/>
    <property type="match status" value="1"/>
</dbReference>
<dbReference type="Pfam" id="PF02397">
    <property type="entry name" value="Bac_transf"/>
    <property type="match status" value="1"/>
</dbReference>
<comment type="subcellular location">
    <subcellularLocation>
        <location evidence="2">Cell membrane</location>
    </subcellularLocation>
    <subcellularLocation>
        <location evidence="1">Membrane</location>
        <topology evidence="1">Multi-pass membrane protein</topology>
    </subcellularLocation>
</comment>
<proteinExistence type="inferred from homology"/>
<evidence type="ECO:0000256" key="1">
    <source>
        <dbReference type="ARBA" id="ARBA00004141"/>
    </source>
</evidence>
<evidence type="ECO:0000256" key="9">
    <source>
        <dbReference type="SAM" id="Phobius"/>
    </source>
</evidence>
<keyword evidence="5" id="KW-0808">Transferase</keyword>
<evidence type="ECO:0000256" key="2">
    <source>
        <dbReference type="ARBA" id="ARBA00004236"/>
    </source>
</evidence>
<evidence type="ECO:0000256" key="5">
    <source>
        <dbReference type="ARBA" id="ARBA00022679"/>
    </source>
</evidence>
<keyword evidence="6 9" id="KW-0812">Transmembrane</keyword>
<evidence type="ECO:0000256" key="3">
    <source>
        <dbReference type="ARBA" id="ARBA00006464"/>
    </source>
</evidence>
<accession>A0ABS8NHF4</accession>
<keyword evidence="4" id="KW-1003">Cell membrane</keyword>
<evidence type="ECO:0000313" key="11">
    <source>
        <dbReference type="EMBL" id="MCC9642367.1"/>
    </source>
</evidence>
<evidence type="ECO:0000256" key="6">
    <source>
        <dbReference type="ARBA" id="ARBA00022692"/>
    </source>
</evidence>
<evidence type="ECO:0000256" key="7">
    <source>
        <dbReference type="ARBA" id="ARBA00022989"/>
    </source>
</evidence>
<evidence type="ECO:0000259" key="10">
    <source>
        <dbReference type="Pfam" id="PF02397"/>
    </source>
</evidence>
<sequence>MIVQLGPRLMPQLDTNPLPVGVVCTDTIEQLDPFVPSAAVTDQRLTQRRSASPRKRRAPRNQATGTMQLFMTCMPLVLGDVTSLLLSAMIAALPLFTLEWLGLHSGLLLQAVCLVACYLGTGAILGLFPGTGSSPVLELRQTVLAAAASFAFVMLANMTLANLSTGEFLLCSIGILVAVFLVPIVRLTVRKLCSKTTWWGENTIVVGAGPQGRALFRFYSRVPQRGLRPIGIVDFPRQTADLNSEELNGIPYLGSVQRLDRLRRKLQVRWAIVAPGGCEQIDMNEVMSHAGNVPNLLVLPSQVLLPSLWSNTRECAGVMGVHLRDHLRSPVSRFVKRSVDVVASAGALIALSPLFAIVAVYIKRKSPGPVFYGHKRIGIGGETFKAWKFRTMVTNADQVLEQYLEQDPEMRRQWVEDQKLKQDPRIISGVGHFLRKTSLDEIPQLWNTLKGEMSLVGPRPIVADEIGRYREMYPLYLRVRPGITGLWQVSGRNDTSYEQRVRLDSYYVCNWSPWLDTYIIFRTIRTMLFREGAY</sequence>
<dbReference type="Gene3D" id="3.40.50.720">
    <property type="entry name" value="NAD(P)-binding Rossmann-like Domain"/>
    <property type="match status" value="1"/>
</dbReference>
<evidence type="ECO:0000256" key="4">
    <source>
        <dbReference type="ARBA" id="ARBA00022475"/>
    </source>
</evidence>
<feature type="transmembrane region" description="Helical" evidence="9">
    <location>
        <begin position="142"/>
        <end position="161"/>
    </location>
</feature>
<dbReference type="Proteomes" id="UP001430306">
    <property type="component" value="Unassembled WGS sequence"/>
</dbReference>
<name>A0ABS8NHF4_9BACT</name>
<keyword evidence="8 9" id="KW-0472">Membrane</keyword>
<evidence type="ECO:0000256" key="8">
    <source>
        <dbReference type="ARBA" id="ARBA00023136"/>
    </source>
</evidence>
<dbReference type="PANTHER" id="PTHR30576">
    <property type="entry name" value="COLANIC BIOSYNTHESIS UDP-GLUCOSE LIPID CARRIER TRANSFERASE"/>
    <property type="match status" value="1"/>
</dbReference>
<feature type="transmembrane region" description="Helical" evidence="9">
    <location>
        <begin position="69"/>
        <end position="96"/>
    </location>
</feature>
<dbReference type="InterPro" id="IPR017472">
    <property type="entry name" value="Undecaprenyl-P_galact_Ptfrase"/>
</dbReference>
<gene>
    <name evidence="11" type="primary">wbaP</name>
    <name evidence="11" type="ORF">LOC71_08780</name>
</gene>
<keyword evidence="12" id="KW-1185">Reference proteome</keyword>
<dbReference type="RefSeq" id="WP_230273176.1">
    <property type="nucleotide sequence ID" value="NZ_JAJKFW010000020.1"/>
</dbReference>
<feature type="transmembrane region" description="Helical" evidence="9">
    <location>
        <begin position="108"/>
        <end position="130"/>
    </location>
</feature>
<keyword evidence="7 9" id="KW-1133">Transmembrane helix</keyword>
<dbReference type="NCBIfam" id="TIGR03022">
    <property type="entry name" value="WbaP_sugtrans"/>
    <property type="match status" value="1"/>
</dbReference>
<evidence type="ECO:0000313" key="12">
    <source>
        <dbReference type="Proteomes" id="UP001430306"/>
    </source>
</evidence>
<reference evidence="11" key="1">
    <citation type="submission" date="2021-11" db="EMBL/GenBank/DDBJ databases">
        <title>Genome sequence.</title>
        <authorList>
            <person name="Sun Q."/>
        </authorList>
    </citation>
    <scope>NUCLEOTIDE SEQUENCE</scope>
    <source>
        <strain evidence="11">JC740</strain>
    </source>
</reference>
<organism evidence="11 12">
    <name type="scientific">Rhodopirellula halodulae</name>
    <dbReference type="NCBI Taxonomy" id="2894198"/>
    <lineage>
        <taxon>Bacteria</taxon>
        <taxon>Pseudomonadati</taxon>
        <taxon>Planctomycetota</taxon>
        <taxon>Planctomycetia</taxon>
        <taxon>Pirellulales</taxon>
        <taxon>Pirellulaceae</taxon>
        <taxon>Rhodopirellula</taxon>
    </lineage>
</organism>
<comment type="caution">
    <text evidence="11">The sequence shown here is derived from an EMBL/GenBank/DDBJ whole genome shotgun (WGS) entry which is preliminary data.</text>
</comment>
<feature type="transmembrane region" description="Helical" evidence="9">
    <location>
        <begin position="341"/>
        <end position="362"/>
    </location>
</feature>